<dbReference type="RefSeq" id="WP_379708664.1">
    <property type="nucleotide sequence ID" value="NZ_JBHSCZ010000002.1"/>
</dbReference>
<dbReference type="Proteomes" id="UP001595907">
    <property type="component" value="Unassembled WGS sequence"/>
</dbReference>
<keyword evidence="1" id="KW-0472">Membrane</keyword>
<name>A0ABV8QV70_9BACT</name>
<organism evidence="2 3">
    <name type="scientific">Ferruginibacter yonginensis</name>
    <dbReference type="NCBI Taxonomy" id="1310416"/>
    <lineage>
        <taxon>Bacteria</taxon>
        <taxon>Pseudomonadati</taxon>
        <taxon>Bacteroidota</taxon>
        <taxon>Chitinophagia</taxon>
        <taxon>Chitinophagales</taxon>
        <taxon>Chitinophagaceae</taxon>
        <taxon>Ferruginibacter</taxon>
    </lineage>
</organism>
<accession>A0ABV8QV70</accession>
<keyword evidence="1" id="KW-1133">Transmembrane helix</keyword>
<protein>
    <submittedName>
        <fullName evidence="2">Uncharacterized protein</fullName>
    </submittedName>
</protein>
<evidence type="ECO:0000313" key="2">
    <source>
        <dbReference type="EMBL" id="MFC4262829.1"/>
    </source>
</evidence>
<evidence type="ECO:0000313" key="3">
    <source>
        <dbReference type="Proteomes" id="UP001595907"/>
    </source>
</evidence>
<proteinExistence type="predicted"/>
<keyword evidence="3" id="KW-1185">Reference proteome</keyword>
<feature type="transmembrane region" description="Helical" evidence="1">
    <location>
        <begin position="56"/>
        <end position="73"/>
    </location>
</feature>
<feature type="transmembrane region" description="Helical" evidence="1">
    <location>
        <begin position="29"/>
        <end position="49"/>
    </location>
</feature>
<comment type="caution">
    <text evidence="2">The sequence shown here is derived from an EMBL/GenBank/DDBJ whole genome shotgun (WGS) entry which is preliminary data.</text>
</comment>
<dbReference type="EMBL" id="JBHSCZ010000002">
    <property type="protein sequence ID" value="MFC4262829.1"/>
    <property type="molecule type" value="Genomic_DNA"/>
</dbReference>
<sequence length="87" mass="9580">MDILVLIFLAYQIGNLALRKGEAAGKWRLTLVIAWIAAEVIGGIIGIIIFGMDNTISWLLIAWGCALTAYFVVKNYLDKLPDADIDL</sequence>
<evidence type="ECO:0000256" key="1">
    <source>
        <dbReference type="SAM" id="Phobius"/>
    </source>
</evidence>
<keyword evidence="1" id="KW-0812">Transmembrane</keyword>
<gene>
    <name evidence="2" type="ORF">ACFOWM_08075</name>
</gene>
<reference evidence="3" key="1">
    <citation type="journal article" date="2019" name="Int. J. Syst. Evol. Microbiol.">
        <title>The Global Catalogue of Microorganisms (GCM) 10K type strain sequencing project: providing services to taxonomists for standard genome sequencing and annotation.</title>
        <authorList>
            <consortium name="The Broad Institute Genomics Platform"/>
            <consortium name="The Broad Institute Genome Sequencing Center for Infectious Disease"/>
            <person name="Wu L."/>
            <person name="Ma J."/>
        </authorList>
    </citation>
    <scope>NUCLEOTIDE SEQUENCE [LARGE SCALE GENOMIC DNA]</scope>
    <source>
        <strain evidence="3">CECT 8289</strain>
    </source>
</reference>